<dbReference type="InterPro" id="IPR006750">
    <property type="entry name" value="YdcZ"/>
</dbReference>
<keyword evidence="1" id="KW-0812">Transmembrane</keyword>
<dbReference type="RefSeq" id="WP_215602201.1">
    <property type="nucleotide sequence ID" value="NZ_CP076136.1"/>
</dbReference>
<dbReference type="AlphaFoldDB" id="A0A975RVW4"/>
<feature type="transmembrane region" description="Helical" evidence="1">
    <location>
        <begin position="136"/>
        <end position="153"/>
    </location>
</feature>
<dbReference type="Proteomes" id="UP000676951">
    <property type="component" value="Chromosome"/>
</dbReference>
<evidence type="ECO:0000313" key="2">
    <source>
        <dbReference type="EMBL" id="QWG21478.1"/>
    </source>
</evidence>
<organism evidence="2 3">
    <name type="scientific">Bradyrhizobium sediminis</name>
    <dbReference type="NCBI Taxonomy" id="2840469"/>
    <lineage>
        <taxon>Bacteria</taxon>
        <taxon>Pseudomonadati</taxon>
        <taxon>Pseudomonadota</taxon>
        <taxon>Alphaproteobacteria</taxon>
        <taxon>Hyphomicrobiales</taxon>
        <taxon>Nitrobacteraceae</taxon>
        <taxon>Bradyrhizobium</taxon>
    </lineage>
</organism>
<feature type="transmembrane region" description="Helical" evidence="1">
    <location>
        <begin position="43"/>
        <end position="64"/>
    </location>
</feature>
<name>A0A975RVW4_9BRAD</name>
<dbReference type="Pfam" id="PF04657">
    <property type="entry name" value="DMT_YdcZ"/>
    <property type="match status" value="1"/>
</dbReference>
<keyword evidence="3" id="KW-1185">Reference proteome</keyword>
<keyword evidence="1" id="KW-0472">Membrane</keyword>
<keyword evidence="1" id="KW-1133">Transmembrane helix</keyword>
<gene>
    <name evidence="2" type="ORF">KMZ93_15815</name>
</gene>
<evidence type="ECO:0000256" key="1">
    <source>
        <dbReference type="SAM" id="Phobius"/>
    </source>
</evidence>
<dbReference type="PANTHER" id="PTHR34821">
    <property type="entry name" value="INNER MEMBRANE PROTEIN YDCZ"/>
    <property type="match status" value="1"/>
</dbReference>
<proteinExistence type="predicted"/>
<reference evidence="2 3" key="1">
    <citation type="submission" date="2021-06" db="EMBL/GenBank/DDBJ databases">
        <title>Bradyrhizobium sp. S2-11-4 Genome sequencing.</title>
        <authorList>
            <person name="Jin L."/>
        </authorList>
    </citation>
    <scope>NUCLEOTIDE SEQUENCE [LARGE SCALE GENOMIC DNA]</scope>
    <source>
        <strain evidence="2 3">S2-11-4</strain>
    </source>
</reference>
<dbReference type="GO" id="GO:0005886">
    <property type="term" value="C:plasma membrane"/>
    <property type="evidence" value="ECO:0007669"/>
    <property type="project" value="TreeGrafter"/>
</dbReference>
<dbReference type="EMBL" id="CP076136">
    <property type="protein sequence ID" value="QWG21478.1"/>
    <property type="molecule type" value="Genomic_DNA"/>
</dbReference>
<sequence length="155" mass="15927">MRNRLGDHVQAFFLYVFALGAGVSVAVQQVLNGGLRAALGSPAWAGFISYVGGLLTMIVVLLALGENLPSWKAIANTPWWAWSGGVLGGVFILLMILLLPSLGAATLIALVVAGQMAAAIALDHFGAFGLAAHPVSISRLAGAALLIAGVILIRD</sequence>
<feature type="transmembrane region" description="Helical" evidence="1">
    <location>
        <begin position="12"/>
        <end position="31"/>
    </location>
</feature>
<protein>
    <submittedName>
        <fullName evidence="2">DMT family transporter</fullName>
    </submittedName>
</protein>
<accession>A0A975RVW4</accession>
<evidence type="ECO:0000313" key="3">
    <source>
        <dbReference type="Proteomes" id="UP000676951"/>
    </source>
</evidence>
<dbReference type="PANTHER" id="PTHR34821:SF2">
    <property type="entry name" value="INNER MEMBRANE PROTEIN YDCZ"/>
    <property type="match status" value="1"/>
</dbReference>